<gene>
    <name evidence="2" type="primary">haus5</name>
</gene>
<protein>
    <submittedName>
        <fullName evidence="2">HAUS augmin-like complex, subunit 5</fullName>
    </submittedName>
</protein>
<organism evidence="2 3">
    <name type="scientific">Sander lucioperca</name>
    <name type="common">Pike-perch</name>
    <name type="synonym">Perca lucioperca</name>
    <dbReference type="NCBI Taxonomy" id="283035"/>
    <lineage>
        <taxon>Eukaryota</taxon>
        <taxon>Metazoa</taxon>
        <taxon>Chordata</taxon>
        <taxon>Craniata</taxon>
        <taxon>Vertebrata</taxon>
        <taxon>Euteleostomi</taxon>
        <taxon>Actinopterygii</taxon>
        <taxon>Neopterygii</taxon>
        <taxon>Teleostei</taxon>
        <taxon>Neoteleostei</taxon>
        <taxon>Acanthomorphata</taxon>
        <taxon>Eupercaria</taxon>
        <taxon>Perciformes</taxon>
        <taxon>Percoidei</taxon>
        <taxon>Percidae</taxon>
        <taxon>Luciopercinae</taxon>
        <taxon>Sander</taxon>
    </lineage>
</organism>
<dbReference type="PANTHER" id="PTHR28588">
    <property type="entry name" value="HAUS AUGMIN-LIKE COMPLEX SUBUNIT 5"/>
    <property type="match status" value="1"/>
</dbReference>
<keyword evidence="3" id="KW-1185">Reference proteome</keyword>
<dbReference type="Ensembl" id="ENSSLUT00000027810.1">
    <property type="protein sequence ID" value="ENSSLUP00000026929.1"/>
    <property type="gene ID" value="ENSSLUG00000012230.1"/>
</dbReference>
<evidence type="ECO:0000313" key="2">
    <source>
        <dbReference type="Ensembl" id="ENSSLUP00000026929.1"/>
    </source>
</evidence>
<accession>A0A8C9YPU3</accession>
<dbReference type="GO" id="GO:0007098">
    <property type="term" value="P:centrosome cycle"/>
    <property type="evidence" value="ECO:0007669"/>
    <property type="project" value="TreeGrafter"/>
</dbReference>
<dbReference type="InterPro" id="IPR029131">
    <property type="entry name" value="HAUS5"/>
</dbReference>
<dbReference type="Proteomes" id="UP000694568">
    <property type="component" value="Unplaced"/>
</dbReference>
<dbReference type="Pfam" id="PF14817">
    <property type="entry name" value="HAUS5"/>
    <property type="match status" value="1"/>
</dbReference>
<feature type="coiled-coil region" evidence="1">
    <location>
        <begin position="83"/>
        <end position="117"/>
    </location>
</feature>
<evidence type="ECO:0000256" key="1">
    <source>
        <dbReference type="SAM" id="Coils"/>
    </source>
</evidence>
<name>A0A8C9YPU3_SANLU</name>
<keyword evidence="1" id="KW-0175">Coiled coil</keyword>
<proteinExistence type="predicted"/>
<dbReference type="PANTHER" id="PTHR28588:SF1">
    <property type="entry name" value="HAUS AUGMIN-LIKE COMPLEX SUBUNIT 5"/>
    <property type="match status" value="1"/>
</dbReference>
<reference evidence="2" key="2">
    <citation type="submission" date="2025-09" db="UniProtKB">
        <authorList>
            <consortium name="Ensembl"/>
        </authorList>
    </citation>
    <scope>IDENTIFICATION</scope>
</reference>
<feature type="coiled-coil region" evidence="1">
    <location>
        <begin position="332"/>
        <end position="377"/>
    </location>
</feature>
<sequence>MADRNLVREMKRWATEEFNLSPDSLPNDSYFKTLCIGTGKSIWKYIIQHVFHQRNVRIMRGNLQWYPFRCVLFLHVQLKQAEGQSEAAKQRELQRKIEQLRAEITHLDSQISGTEEQLATQEQFISRTWAQVEDSRRRELLLQAFRQRCILGRKVLSDDTQTVSGHCQALEQMARKAEIEVLFDNKPSSSSDGDNLNSKVAAEAQVLREVRQLCDDRVHFYQSLQESELKTAHSAAKHMTREQRTAVFQYWLSAVENLMGDYPPNHILLALEHLASREQNELEKKLASLDVTQDVTALRFRYESNHLLDMSTEEDNELPSVKSLLEVAWEEVEQSLVELARTRSRVQQLQNQLQARKKEVEQEVSALEVELQCVMKAATRDHIRDRCIQLDQHARSRQEALRNLHSQWQSILDFRQLVLRQEHIRGLIKGNSTAKMELIRLHTEGFVQGKLVPQFEVVTTAASSQRNSISKEARQLGTVSLLALDRRTVEGMQRIPALWLSIHRLQSPTFSSLCQSLAFPQYRAPEELCSHARSQQLELHFLQQLRQLHSATLQKIQKETELLHASDQKALLSRVVEEDQKLLEALVPRVRGLTQRSAQGLSYGAQVKTAISYWWDRPAQHVLPEVSKGGLTFQQWLQRWKLAAKAS</sequence>
<dbReference type="GO" id="GO:0051225">
    <property type="term" value="P:spindle assembly"/>
    <property type="evidence" value="ECO:0007669"/>
    <property type="project" value="InterPro"/>
</dbReference>
<dbReference type="AlphaFoldDB" id="A0A8C9YPU3"/>
<dbReference type="GO" id="GO:0070652">
    <property type="term" value="C:HAUS complex"/>
    <property type="evidence" value="ECO:0007669"/>
    <property type="project" value="InterPro"/>
</dbReference>
<dbReference type="GeneTree" id="ENSGT00940000165447"/>
<dbReference type="GO" id="GO:0005813">
    <property type="term" value="C:centrosome"/>
    <property type="evidence" value="ECO:0007669"/>
    <property type="project" value="TreeGrafter"/>
</dbReference>
<evidence type="ECO:0000313" key="3">
    <source>
        <dbReference type="Proteomes" id="UP000694568"/>
    </source>
</evidence>
<reference evidence="2" key="1">
    <citation type="submission" date="2025-08" db="UniProtKB">
        <authorList>
            <consortium name="Ensembl"/>
        </authorList>
    </citation>
    <scope>IDENTIFICATION</scope>
</reference>